<dbReference type="CDD" id="cd07814">
    <property type="entry name" value="SRPBCC_CalC_Aha1-like"/>
    <property type="match status" value="1"/>
</dbReference>
<dbReference type="Pfam" id="PF08327">
    <property type="entry name" value="AHSA1"/>
    <property type="match status" value="1"/>
</dbReference>
<evidence type="ECO:0000259" key="2">
    <source>
        <dbReference type="Pfam" id="PF08327"/>
    </source>
</evidence>
<gene>
    <name evidence="3" type="ORF">UFOPK1835_01982</name>
</gene>
<sequence length="145" mass="16052">MSQVGEFSISRVVDASPARVYRAYLDPEEFVQFWSPEGVTIAIDTVVIEPWVGGRFECTMVVEAMDNLELPNVGTFVEIVENERLVFCEASLGNLISTMTFTGVGDGQTRITVFQVNVPVEYLGQQATDGFNSCFDKLERLLAQG</sequence>
<organism evidence="3">
    <name type="scientific">freshwater metagenome</name>
    <dbReference type="NCBI Taxonomy" id="449393"/>
    <lineage>
        <taxon>unclassified sequences</taxon>
        <taxon>metagenomes</taxon>
        <taxon>ecological metagenomes</taxon>
    </lineage>
</organism>
<name>A0A6J6IFX8_9ZZZZ</name>
<dbReference type="EMBL" id="CAEZUP010000124">
    <property type="protein sequence ID" value="CAB4623554.1"/>
    <property type="molecule type" value="Genomic_DNA"/>
</dbReference>
<reference evidence="3" key="1">
    <citation type="submission" date="2020-05" db="EMBL/GenBank/DDBJ databases">
        <authorList>
            <person name="Chiriac C."/>
            <person name="Salcher M."/>
            <person name="Ghai R."/>
            <person name="Kavagutti S V."/>
        </authorList>
    </citation>
    <scope>NUCLEOTIDE SEQUENCE</scope>
</reference>
<dbReference type="InterPro" id="IPR013538">
    <property type="entry name" value="ASHA1/2-like_C"/>
</dbReference>
<proteinExistence type="inferred from homology"/>
<evidence type="ECO:0000313" key="3">
    <source>
        <dbReference type="EMBL" id="CAB4623554.1"/>
    </source>
</evidence>
<dbReference type="Gene3D" id="3.30.530.20">
    <property type="match status" value="1"/>
</dbReference>
<dbReference type="InterPro" id="IPR023393">
    <property type="entry name" value="START-like_dom_sf"/>
</dbReference>
<protein>
    <submittedName>
        <fullName evidence="3">Unannotated protein</fullName>
    </submittedName>
</protein>
<feature type="domain" description="Activator of Hsp90 ATPase homologue 1/2-like C-terminal" evidence="2">
    <location>
        <begin position="14"/>
        <end position="142"/>
    </location>
</feature>
<accession>A0A6J6IFX8</accession>
<dbReference type="SUPFAM" id="SSF55961">
    <property type="entry name" value="Bet v1-like"/>
    <property type="match status" value="1"/>
</dbReference>
<comment type="similarity">
    <text evidence="1">Belongs to the AHA1 family.</text>
</comment>
<evidence type="ECO:0000256" key="1">
    <source>
        <dbReference type="ARBA" id="ARBA00006817"/>
    </source>
</evidence>
<dbReference type="AlphaFoldDB" id="A0A6J6IFX8"/>